<evidence type="ECO:0000259" key="14">
    <source>
        <dbReference type="Pfam" id="PF12769"/>
    </source>
</evidence>
<dbReference type="Pfam" id="PF02233">
    <property type="entry name" value="PNTB"/>
    <property type="match status" value="1"/>
</dbReference>
<feature type="transmembrane region" description="Helical" evidence="12">
    <location>
        <begin position="272"/>
        <end position="291"/>
    </location>
</feature>
<dbReference type="InterPro" id="IPR029035">
    <property type="entry name" value="DHS-like_NAD/FAD-binding_dom"/>
</dbReference>
<dbReference type="InterPro" id="IPR034300">
    <property type="entry name" value="PNTB-like"/>
</dbReference>
<feature type="transmembrane region" description="Helical" evidence="12">
    <location>
        <begin position="373"/>
        <end position="390"/>
    </location>
</feature>
<dbReference type="PANTHER" id="PTHR10160:SF19">
    <property type="entry name" value="PROTON-TRANSLOCATING NAD(P)(+) TRANSHYDROGENASE"/>
    <property type="match status" value="1"/>
</dbReference>
<feature type="transmembrane region" description="Helical" evidence="12">
    <location>
        <begin position="219"/>
        <end position="239"/>
    </location>
</feature>
<feature type="transmembrane region" description="Helical" evidence="12">
    <location>
        <begin position="95"/>
        <end position="116"/>
    </location>
</feature>
<protein>
    <recommendedName>
        <fullName evidence="2">proton-translocating NAD(P)(+) transhydrogenase</fullName>
        <ecNumber evidence="2">7.1.1.1</ecNumber>
    </recommendedName>
</protein>
<keyword evidence="8 12" id="KW-1133">Transmembrane helix</keyword>
<feature type="transmembrane region" description="Helical" evidence="12">
    <location>
        <begin position="128"/>
        <end position="151"/>
    </location>
</feature>
<feature type="transmembrane region" description="Helical" evidence="12">
    <location>
        <begin position="246"/>
        <end position="266"/>
    </location>
</feature>
<feature type="transmembrane region" description="Helical" evidence="12">
    <location>
        <begin position="396"/>
        <end position="414"/>
    </location>
</feature>
<evidence type="ECO:0000256" key="1">
    <source>
        <dbReference type="ARBA" id="ARBA00004429"/>
    </source>
</evidence>
<dbReference type="EMBL" id="JADGJW010000063">
    <property type="protein sequence ID" value="KAJ3225381.1"/>
    <property type="molecule type" value="Genomic_DNA"/>
</dbReference>
<dbReference type="GO" id="GO:0005743">
    <property type="term" value="C:mitochondrial inner membrane"/>
    <property type="evidence" value="ECO:0007669"/>
    <property type="project" value="TreeGrafter"/>
</dbReference>
<evidence type="ECO:0000256" key="7">
    <source>
        <dbReference type="ARBA" id="ARBA00022967"/>
    </source>
</evidence>
<reference evidence="15" key="1">
    <citation type="submission" date="2020-05" db="EMBL/GenBank/DDBJ databases">
        <title>Phylogenomic resolution of chytrid fungi.</title>
        <authorList>
            <person name="Stajich J.E."/>
            <person name="Amses K."/>
            <person name="Simmons R."/>
            <person name="Seto K."/>
            <person name="Myers J."/>
            <person name="Bonds A."/>
            <person name="Quandt C.A."/>
            <person name="Barry K."/>
            <person name="Liu P."/>
            <person name="Grigoriev I."/>
            <person name="Longcore J.E."/>
            <person name="James T.Y."/>
        </authorList>
    </citation>
    <scope>NUCLEOTIDE SEQUENCE</scope>
    <source>
        <strain evidence="15">JEL0476</strain>
    </source>
</reference>
<organism evidence="15 16">
    <name type="scientific">Clydaea vesicula</name>
    <dbReference type="NCBI Taxonomy" id="447962"/>
    <lineage>
        <taxon>Eukaryota</taxon>
        <taxon>Fungi</taxon>
        <taxon>Fungi incertae sedis</taxon>
        <taxon>Chytridiomycota</taxon>
        <taxon>Chytridiomycota incertae sedis</taxon>
        <taxon>Chytridiomycetes</taxon>
        <taxon>Lobulomycetales</taxon>
        <taxon>Lobulomycetaceae</taxon>
        <taxon>Clydaea</taxon>
    </lineage>
</organism>
<comment type="caution">
    <text evidence="15">The sequence shown here is derived from an EMBL/GenBank/DDBJ whole genome shotgun (WGS) entry which is preliminary data.</text>
</comment>
<evidence type="ECO:0000313" key="16">
    <source>
        <dbReference type="Proteomes" id="UP001211065"/>
    </source>
</evidence>
<sequence length="674" mass="70461">MSIGTHQHHFNIDLKDEVVRGSIILKQGELLWPPPKPVGPPAFAGMTAKPIEQKLSVDDSKKFKEISPFRQQLKEVMVATAAMTSLIALGKMTDAGFMLLSTIFALSSVIGYRIVWNIIPALHSPLMSVTNAISGLVAVGGMCLMGGGILPHTVPQFLAAISVLIANVNIFGGFIVTQRMLTMFRRPEDPPDYTYLFVIPAVVSAGGLIWAATSGVSGLVQAGYLASSLLCIASLGGLASQATAKTGSALGMVGVALGVVSTLQLSGFSPAVFSQFALITGIGAAIGTTFAKRITPTELPEMVALLHSFVGFAAVLTSAAAYIAHPAGTVLHLITSYFGVLIGGITASGSLVAFGKLKGLLTSKPLNLPMKNMLNLGMIAANTASLGLFLTSPSYAVGLTCVAINAAISFILGWHTTASIGGGDVPVVITVLNSYSGWALAAEGFMLQNELLTTVGALIGFSGVSTLAMNRSITNVLFGGYQTVTNSEVKKEFGSVTETNIDQLVMDILEAESVIITPGYGLAVAGAQYAIADLCKSLQKKGIKVQFGIHPVAGRMPGQLNVLLGEAGIPYDIVLEMEEINDSFPDTSLVIVIGANDTVNPAALEPNTPISGMPVLEVWKAEQVVVLKRGMASGYADVPNPLFYNPNTQMLFGDAKDTCDKLAKGVAESLNKNK</sequence>
<evidence type="ECO:0000256" key="9">
    <source>
        <dbReference type="ARBA" id="ARBA00023027"/>
    </source>
</evidence>
<dbReference type="AlphaFoldDB" id="A0AAD5XYA5"/>
<evidence type="ECO:0000256" key="4">
    <source>
        <dbReference type="ARBA" id="ARBA00022519"/>
    </source>
</evidence>
<dbReference type="GO" id="GO:0008750">
    <property type="term" value="F:proton-translocating NAD(P)+ transhydrogenase activity"/>
    <property type="evidence" value="ECO:0007669"/>
    <property type="project" value="UniProtKB-EC"/>
</dbReference>
<feature type="transmembrane region" description="Helical" evidence="12">
    <location>
        <begin position="303"/>
        <end position="324"/>
    </location>
</feature>
<keyword evidence="3" id="KW-1003">Cell membrane</keyword>
<dbReference type="EC" id="7.1.1.1" evidence="2"/>
<evidence type="ECO:0000256" key="6">
    <source>
        <dbReference type="ARBA" id="ARBA00022857"/>
    </source>
</evidence>
<keyword evidence="16" id="KW-1185">Reference proteome</keyword>
<dbReference type="GO" id="GO:0006740">
    <property type="term" value="P:NADPH regeneration"/>
    <property type="evidence" value="ECO:0007669"/>
    <property type="project" value="TreeGrafter"/>
</dbReference>
<feature type="transmembrane region" description="Helical" evidence="12">
    <location>
        <begin position="330"/>
        <end position="352"/>
    </location>
</feature>
<dbReference type="SUPFAM" id="SSF52467">
    <property type="entry name" value="DHS-like NAD/FAD-binding domain"/>
    <property type="match status" value="1"/>
</dbReference>
<dbReference type="GO" id="GO:0050661">
    <property type="term" value="F:NADP binding"/>
    <property type="evidence" value="ECO:0007669"/>
    <property type="project" value="TreeGrafter"/>
</dbReference>
<keyword evidence="10 12" id="KW-0472">Membrane</keyword>
<dbReference type="PANTHER" id="PTHR10160">
    <property type="entry name" value="NAD(P) TRANSHYDROGENASE"/>
    <property type="match status" value="1"/>
</dbReference>
<dbReference type="FunFam" id="3.40.50.1220:FF:000002">
    <property type="entry name" value="NAD(P) transhydrogenase subunit beta"/>
    <property type="match status" value="1"/>
</dbReference>
<keyword evidence="6" id="KW-0521">NADP</keyword>
<comment type="subcellular location">
    <subcellularLocation>
        <location evidence="1">Cell inner membrane</location>
        <topology evidence="1">Multi-pass membrane protein</topology>
    </subcellularLocation>
</comment>
<feature type="transmembrane region" description="Helical" evidence="12">
    <location>
        <begin position="157"/>
        <end position="181"/>
    </location>
</feature>
<keyword evidence="9" id="KW-0520">NAD</keyword>
<feature type="domain" description="NAD(P) transhydrogenase alpha subunit C-terminal" evidence="14">
    <location>
        <begin position="102"/>
        <end position="186"/>
    </location>
</feature>
<feature type="transmembrane region" description="Helical" evidence="12">
    <location>
        <begin position="193"/>
        <end position="213"/>
    </location>
</feature>
<accession>A0AAD5XYA5</accession>
<dbReference type="Gene3D" id="3.40.50.1220">
    <property type="entry name" value="TPP-binding domain"/>
    <property type="match status" value="1"/>
</dbReference>
<gene>
    <name evidence="15" type="ORF">HK099_006922</name>
</gene>
<feature type="domain" description="NADP transhydrogenase beta-like" evidence="13">
    <location>
        <begin position="221"/>
        <end position="664"/>
    </location>
</feature>
<comment type="catalytic activity">
    <reaction evidence="11">
        <text>NAD(+) + NADPH + H(+)(in) = NADH + NADP(+) + H(+)(out)</text>
        <dbReference type="Rhea" id="RHEA:47992"/>
        <dbReference type="ChEBI" id="CHEBI:15378"/>
        <dbReference type="ChEBI" id="CHEBI:57540"/>
        <dbReference type="ChEBI" id="CHEBI:57783"/>
        <dbReference type="ChEBI" id="CHEBI:57945"/>
        <dbReference type="ChEBI" id="CHEBI:58349"/>
        <dbReference type="EC" id="7.1.1.1"/>
    </reaction>
</comment>
<evidence type="ECO:0000259" key="13">
    <source>
        <dbReference type="Pfam" id="PF02233"/>
    </source>
</evidence>
<dbReference type="Proteomes" id="UP001211065">
    <property type="component" value="Unassembled WGS sequence"/>
</dbReference>
<evidence type="ECO:0000256" key="2">
    <source>
        <dbReference type="ARBA" id="ARBA00012943"/>
    </source>
</evidence>
<evidence type="ECO:0000256" key="8">
    <source>
        <dbReference type="ARBA" id="ARBA00022989"/>
    </source>
</evidence>
<keyword evidence="5 12" id="KW-0812">Transmembrane</keyword>
<evidence type="ECO:0000256" key="5">
    <source>
        <dbReference type="ARBA" id="ARBA00022692"/>
    </source>
</evidence>
<keyword evidence="7" id="KW-1278">Translocase</keyword>
<keyword evidence="4" id="KW-0997">Cell inner membrane</keyword>
<proteinExistence type="predicted"/>
<dbReference type="Pfam" id="PF12769">
    <property type="entry name" value="PNTB_4TM"/>
    <property type="match status" value="1"/>
</dbReference>
<evidence type="ECO:0000256" key="10">
    <source>
        <dbReference type="ARBA" id="ARBA00023136"/>
    </source>
</evidence>
<dbReference type="InterPro" id="IPR024605">
    <property type="entry name" value="NADP_transhyd_a_C"/>
</dbReference>
<evidence type="ECO:0000256" key="11">
    <source>
        <dbReference type="ARBA" id="ARBA00048202"/>
    </source>
</evidence>
<evidence type="ECO:0000313" key="15">
    <source>
        <dbReference type="EMBL" id="KAJ3225381.1"/>
    </source>
</evidence>
<dbReference type="GO" id="GO:0005886">
    <property type="term" value="C:plasma membrane"/>
    <property type="evidence" value="ECO:0007669"/>
    <property type="project" value="UniProtKB-SubCell"/>
</dbReference>
<evidence type="ECO:0000256" key="12">
    <source>
        <dbReference type="SAM" id="Phobius"/>
    </source>
</evidence>
<evidence type="ECO:0000256" key="3">
    <source>
        <dbReference type="ARBA" id="ARBA00022475"/>
    </source>
</evidence>
<name>A0AAD5XYA5_9FUNG</name>